<dbReference type="PROSITE" id="PS50943">
    <property type="entry name" value="HTH_CROC1"/>
    <property type="match status" value="1"/>
</dbReference>
<evidence type="ECO:0000256" key="2">
    <source>
        <dbReference type="SAM" id="Phobius"/>
    </source>
</evidence>
<keyword evidence="2" id="KW-0812">Transmembrane</keyword>
<accession>A0ABT1K0V0</accession>
<gene>
    <name evidence="4" type="ORF">HD595_002776</name>
</gene>
<dbReference type="Gene3D" id="1.10.260.40">
    <property type="entry name" value="lambda repressor-like DNA-binding domains"/>
    <property type="match status" value="1"/>
</dbReference>
<evidence type="ECO:0000256" key="1">
    <source>
        <dbReference type="SAM" id="MobiDB-lite"/>
    </source>
</evidence>
<dbReference type="SMART" id="SM00530">
    <property type="entry name" value="HTH_XRE"/>
    <property type="match status" value="1"/>
</dbReference>
<dbReference type="CDD" id="cd00093">
    <property type="entry name" value="HTH_XRE"/>
    <property type="match status" value="1"/>
</dbReference>
<dbReference type="SUPFAM" id="SSF47413">
    <property type="entry name" value="lambda repressor-like DNA-binding domains"/>
    <property type="match status" value="1"/>
</dbReference>
<keyword evidence="2" id="KW-1133">Transmembrane helix</keyword>
<dbReference type="Pfam" id="PF13560">
    <property type="entry name" value="HTH_31"/>
    <property type="match status" value="1"/>
</dbReference>
<organism evidence="4 5">
    <name type="scientific">Nonomuraea roseoviolacea subsp. carminata</name>
    <dbReference type="NCBI Taxonomy" id="160689"/>
    <lineage>
        <taxon>Bacteria</taxon>
        <taxon>Bacillati</taxon>
        <taxon>Actinomycetota</taxon>
        <taxon>Actinomycetes</taxon>
        <taxon>Streptosporangiales</taxon>
        <taxon>Streptosporangiaceae</taxon>
        <taxon>Nonomuraea</taxon>
    </lineage>
</organism>
<reference evidence="4 5" key="1">
    <citation type="submission" date="2022-06" db="EMBL/GenBank/DDBJ databases">
        <title>Sequencing the genomes of 1000 actinobacteria strains.</title>
        <authorList>
            <person name="Klenk H.-P."/>
        </authorList>
    </citation>
    <scope>NUCLEOTIDE SEQUENCE [LARGE SCALE GENOMIC DNA]</scope>
    <source>
        <strain evidence="4 5">DSM 44170</strain>
    </source>
</reference>
<dbReference type="InterPro" id="IPR001387">
    <property type="entry name" value="Cro/C1-type_HTH"/>
</dbReference>
<sequence>MVRVRGHWRRLGDGRLVWIRPHVRGAVAKGGGIGVAIILVVVAVAFLRGLGTPDDDPIASPSPQPPPAAAAGSAPPLSALNGPRAALAETLRRAREGKGFTVEEAGRRAGVAPPDLTGFERGLSLPTTQELDVLAHVYGLSRGDWDNLIILRSQLG</sequence>
<name>A0ABT1K0V0_9ACTN</name>
<proteinExistence type="predicted"/>
<dbReference type="EMBL" id="JAMZEC010000001">
    <property type="protein sequence ID" value="MCP2346654.1"/>
    <property type="molecule type" value="Genomic_DNA"/>
</dbReference>
<evidence type="ECO:0000313" key="5">
    <source>
        <dbReference type="Proteomes" id="UP001320766"/>
    </source>
</evidence>
<evidence type="ECO:0000313" key="4">
    <source>
        <dbReference type="EMBL" id="MCP2346654.1"/>
    </source>
</evidence>
<feature type="domain" description="HTH cro/C1-type" evidence="3">
    <location>
        <begin position="91"/>
        <end position="145"/>
    </location>
</feature>
<protein>
    <recommendedName>
        <fullName evidence="3">HTH cro/C1-type domain-containing protein</fullName>
    </recommendedName>
</protein>
<dbReference type="Proteomes" id="UP001320766">
    <property type="component" value="Unassembled WGS sequence"/>
</dbReference>
<feature type="transmembrane region" description="Helical" evidence="2">
    <location>
        <begin position="26"/>
        <end position="47"/>
    </location>
</feature>
<feature type="region of interest" description="Disordered" evidence="1">
    <location>
        <begin position="55"/>
        <end position="81"/>
    </location>
</feature>
<comment type="caution">
    <text evidence="4">The sequence shown here is derived from an EMBL/GenBank/DDBJ whole genome shotgun (WGS) entry which is preliminary data.</text>
</comment>
<dbReference type="InterPro" id="IPR010982">
    <property type="entry name" value="Lambda_DNA-bd_dom_sf"/>
</dbReference>
<dbReference type="RefSeq" id="WP_253769012.1">
    <property type="nucleotide sequence ID" value="NZ_BAAAVE010000040.1"/>
</dbReference>
<feature type="compositionally biased region" description="Low complexity" evidence="1">
    <location>
        <begin position="69"/>
        <end position="81"/>
    </location>
</feature>
<keyword evidence="2" id="KW-0472">Membrane</keyword>
<keyword evidence="5" id="KW-1185">Reference proteome</keyword>
<evidence type="ECO:0000259" key="3">
    <source>
        <dbReference type="PROSITE" id="PS50943"/>
    </source>
</evidence>